<organism evidence="2 3">
    <name type="scientific">Platanthera guangdongensis</name>
    <dbReference type="NCBI Taxonomy" id="2320717"/>
    <lineage>
        <taxon>Eukaryota</taxon>
        <taxon>Viridiplantae</taxon>
        <taxon>Streptophyta</taxon>
        <taxon>Embryophyta</taxon>
        <taxon>Tracheophyta</taxon>
        <taxon>Spermatophyta</taxon>
        <taxon>Magnoliopsida</taxon>
        <taxon>Liliopsida</taxon>
        <taxon>Asparagales</taxon>
        <taxon>Orchidaceae</taxon>
        <taxon>Orchidoideae</taxon>
        <taxon>Orchideae</taxon>
        <taxon>Orchidinae</taxon>
        <taxon>Platanthera</taxon>
    </lineage>
</organism>
<feature type="region of interest" description="Disordered" evidence="1">
    <location>
        <begin position="100"/>
        <end position="140"/>
    </location>
</feature>
<keyword evidence="3" id="KW-1185">Reference proteome</keyword>
<name>A0ABR2MYR9_9ASPA</name>
<evidence type="ECO:0000313" key="3">
    <source>
        <dbReference type="Proteomes" id="UP001412067"/>
    </source>
</evidence>
<feature type="compositionally biased region" description="Polar residues" evidence="1">
    <location>
        <begin position="131"/>
        <end position="140"/>
    </location>
</feature>
<accession>A0ABR2MYR9</accession>
<reference evidence="2 3" key="1">
    <citation type="journal article" date="2022" name="Nat. Plants">
        <title>Genomes of leafy and leafless Platanthera orchids illuminate the evolution of mycoheterotrophy.</title>
        <authorList>
            <person name="Li M.H."/>
            <person name="Liu K.W."/>
            <person name="Li Z."/>
            <person name="Lu H.C."/>
            <person name="Ye Q.L."/>
            <person name="Zhang D."/>
            <person name="Wang J.Y."/>
            <person name="Li Y.F."/>
            <person name="Zhong Z.M."/>
            <person name="Liu X."/>
            <person name="Yu X."/>
            <person name="Liu D.K."/>
            <person name="Tu X.D."/>
            <person name="Liu B."/>
            <person name="Hao Y."/>
            <person name="Liao X.Y."/>
            <person name="Jiang Y.T."/>
            <person name="Sun W.H."/>
            <person name="Chen J."/>
            <person name="Chen Y.Q."/>
            <person name="Ai Y."/>
            <person name="Zhai J.W."/>
            <person name="Wu S.S."/>
            <person name="Zhou Z."/>
            <person name="Hsiao Y.Y."/>
            <person name="Wu W.L."/>
            <person name="Chen Y.Y."/>
            <person name="Lin Y.F."/>
            <person name="Hsu J.L."/>
            <person name="Li C.Y."/>
            <person name="Wang Z.W."/>
            <person name="Zhao X."/>
            <person name="Zhong W.Y."/>
            <person name="Ma X.K."/>
            <person name="Ma L."/>
            <person name="Huang J."/>
            <person name="Chen G.Z."/>
            <person name="Huang M.Z."/>
            <person name="Huang L."/>
            <person name="Peng D.H."/>
            <person name="Luo Y.B."/>
            <person name="Zou S.Q."/>
            <person name="Chen S.P."/>
            <person name="Lan S."/>
            <person name="Tsai W.C."/>
            <person name="Van de Peer Y."/>
            <person name="Liu Z.J."/>
        </authorList>
    </citation>
    <scope>NUCLEOTIDE SEQUENCE [LARGE SCALE GENOMIC DNA]</scope>
    <source>
        <strain evidence="2">Lor288</strain>
    </source>
</reference>
<gene>
    <name evidence="2" type="ORF">KSP40_PGU003876</name>
</gene>
<evidence type="ECO:0000256" key="1">
    <source>
        <dbReference type="SAM" id="MobiDB-lite"/>
    </source>
</evidence>
<dbReference type="Proteomes" id="UP001412067">
    <property type="component" value="Unassembled WGS sequence"/>
</dbReference>
<protein>
    <submittedName>
        <fullName evidence="2">Uncharacterized protein</fullName>
    </submittedName>
</protein>
<dbReference type="EMBL" id="JBBWWR010000003">
    <property type="protein sequence ID" value="KAK8969345.1"/>
    <property type="molecule type" value="Genomic_DNA"/>
</dbReference>
<evidence type="ECO:0000313" key="2">
    <source>
        <dbReference type="EMBL" id="KAK8969345.1"/>
    </source>
</evidence>
<comment type="caution">
    <text evidence="2">The sequence shown here is derived from an EMBL/GenBank/DDBJ whole genome shotgun (WGS) entry which is preliminary data.</text>
</comment>
<sequence length="140" mass="16482">MPTWRKARLNRHHDCRGLEGCRSLFRLCLDFGAAFLEWAAVSFENAAPNCFFGWRLESLPLRNRSFWRFRSREKFSRLRKSRFRVAKKIMAFFLSAALSSLERNSSRSPAPVLWPTSTTEEESKKLRWSVNPRSVRSPLQ</sequence>
<proteinExistence type="predicted"/>